<comment type="caution">
    <text evidence="2">The sequence shown here is derived from an EMBL/GenBank/DDBJ whole genome shotgun (WGS) entry which is preliminary data.</text>
</comment>
<feature type="compositionally biased region" description="Basic residues" evidence="1">
    <location>
        <begin position="53"/>
        <end position="63"/>
    </location>
</feature>
<feature type="region of interest" description="Disordered" evidence="1">
    <location>
        <begin position="35"/>
        <end position="80"/>
    </location>
</feature>
<evidence type="ECO:0000313" key="2">
    <source>
        <dbReference type="EMBL" id="KAJ9614917.1"/>
    </source>
</evidence>
<evidence type="ECO:0000313" key="3">
    <source>
        <dbReference type="Proteomes" id="UP001172681"/>
    </source>
</evidence>
<feature type="region of interest" description="Disordered" evidence="1">
    <location>
        <begin position="564"/>
        <end position="585"/>
    </location>
</feature>
<reference evidence="2" key="1">
    <citation type="submission" date="2022-10" db="EMBL/GenBank/DDBJ databases">
        <title>Culturing micro-colonial fungi from biological soil crusts in the Mojave desert and describing Neophaeococcomyces mojavensis, and introducing the new genera and species Taxawa tesnikishii.</title>
        <authorList>
            <person name="Kurbessoian T."/>
            <person name="Stajich J.E."/>
        </authorList>
    </citation>
    <scope>NUCLEOTIDE SEQUENCE</scope>
    <source>
        <strain evidence="2">TK_35</strain>
    </source>
</reference>
<keyword evidence="3" id="KW-1185">Reference proteome</keyword>
<name>A0AA39CMN1_9EURO</name>
<evidence type="ECO:0000256" key="1">
    <source>
        <dbReference type="SAM" id="MobiDB-lite"/>
    </source>
</evidence>
<dbReference type="AlphaFoldDB" id="A0AA39CMN1"/>
<feature type="compositionally biased region" description="Polar residues" evidence="1">
    <location>
        <begin position="10"/>
        <end position="21"/>
    </location>
</feature>
<dbReference type="PANTHER" id="PTHR37540:SF5">
    <property type="entry name" value="TRANSCRIPTION FACTOR DOMAIN-CONTAINING PROTEIN"/>
    <property type="match status" value="1"/>
</dbReference>
<dbReference type="Proteomes" id="UP001172681">
    <property type="component" value="Unassembled WGS sequence"/>
</dbReference>
<organism evidence="2 3">
    <name type="scientific">Knufia peltigerae</name>
    <dbReference type="NCBI Taxonomy" id="1002370"/>
    <lineage>
        <taxon>Eukaryota</taxon>
        <taxon>Fungi</taxon>
        <taxon>Dikarya</taxon>
        <taxon>Ascomycota</taxon>
        <taxon>Pezizomycotina</taxon>
        <taxon>Eurotiomycetes</taxon>
        <taxon>Chaetothyriomycetidae</taxon>
        <taxon>Chaetothyriales</taxon>
        <taxon>Trichomeriaceae</taxon>
        <taxon>Knufia</taxon>
    </lineage>
</organism>
<proteinExistence type="predicted"/>
<accession>A0AA39CMN1</accession>
<dbReference type="EMBL" id="JAPDRN010000180">
    <property type="protein sequence ID" value="KAJ9614917.1"/>
    <property type="molecule type" value="Genomic_DNA"/>
</dbReference>
<protein>
    <submittedName>
        <fullName evidence="2">Uncharacterized protein</fullName>
    </submittedName>
</protein>
<sequence>MSGCARRYTELSQTSRMMEETSSGRLVIIVQSGRSDEGVSGQAKSAINSHIAKLSHQRRRRKKVQEALTDPPSSPPEDKLDYHRLGAQADFHHVENVEDDERSGQVYLGQSRACRMQSPRTVLGKGNSDPFDSLAVVIDPWANRFMDFGKTYLIPALYQTGNRGWAPSSPAARNWHAGIKDLSDRCAAFGLMSYYATALTIISNDANAAKRALVLKTKAVELLRHQLVVMDALGSCIDTNTQGLIFRLFRAEILGRNSTAALLHGRMLRSSLERQCQAGTLDLAFLSVSIYHDNFRSTSSMEWPIFDYEELVPAAFAAVWKRVPLTLPKEAEEDLGEPDPSITDPKLRQTVKDMRPFFLIYSLMATRRKTSASPTDWFWFLSRSETFQGQLMNRYLRLVKEAAGDSQRTAASQLQACICLATLYTIRAPVNNPQVSGMPLYDSATIIQQRLADGLFIVEQCLLFNSKALSAVPNSDGSLLWMYYVGTLAESRCQSLRTPMVFFESRLSAKIAEMRIDSWESMVSIFKAFLFSDVYCVPYNPEQWFATIKAHGSPYSIEECSRKQRPAQPPAKFVNPSCVTSFQDP</sequence>
<dbReference type="PANTHER" id="PTHR37540">
    <property type="entry name" value="TRANSCRIPTION FACTOR (ACR-2), PUTATIVE-RELATED-RELATED"/>
    <property type="match status" value="1"/>
</dbReference>
<feature type="region of interest" description="Disordered" evidence="1">
    <location>
        <begin position="1"/>
        <end position="21"/>
    </location>
</feature>
<gene>
    <name evidence="2" type="ORF">H2204_014316</name>
</gene>